<keyword evidence="2" id="KW-0472">Membrane</keyword>
<dbReference type="Gene3D" id="1.25.10.10">
    <property type="entry name" value="Leucine-rich Repeat Variant"/>
    <property type="match status" value="1"/>
</dbReference>
<reference evidence="3 4" key="1">
    <citation type="submission" date="2015-04" db="EMBL/GenBank/DDBJ databases">
        <authorList>
            <person name="Syromyatnikov M.Y."/>
            <person name="Popov V.N."/>
        </authorList>
    </citation>
    <scope>NUCLEOTIDE SEQUENCE [LARGE SCALE GENOMIC DNA]</scope>
</reference>
<feature type="region of interest" description="Disordered" evidence="1">
    <location>
        <begin position="19"/>
        <end position="40"/>
    </location>
</feature>
<dbReference type="SUPFAM" id="SSF48371">
    <property type="entry name" value="ARM repeat"/>
    <property type="match status" value="1"/>
</dbReference>
<feature type="compositionally biased region" description="Low complexity" evidence="1">
    <location>
        <begin position="728"/>
        <end position="747"/>
    </location>
</feature>
<evidence type="ECO:0000313" key="4">
    <source>
        <dbReference type="Proteomes" id="UP000183832"/>
    </source>
</evidence>
<dbReference type="OrthoDB" id="63891at2759"/>
<keyword evidence="4" id="KW-1185">Reference proteome</keyword>
<protein>
    <submittedName>
        <fullName evidence="3">CLUMA_CG016008, isoform A</fullName>
    </submittedName>
</protein>
<evidence type="ECO:0000256" key="1">
    <source>
        <dbReference type="SAM" id="MobiDB-lite"/>
    </source>
</evidence>
<feature type="compositionally biased region" description="Low complexity" evidence="1">
    <location>
        <begin position="362"/>
        <end position="373"/>
    </location>
</feature>
<feature type="compositionally biased region" description="Low complexity" evidence="1">
    <location>
        <begin position="596"/>
        <end position="610"/>
    </location>
</feature>
<feature type="compositionally biased region" description="Polar residues" evidence="1">
    <location>
        <begin position="584"/>
        <end position="594"/>
    </location>
</feature>
<evidence type="ECO:0000313" key="3">
    <source>
        <dbReference type="EMBL" id="CRL02761.1"/>
    </source>
</evidence>
<gene>
    <name evidence="3" type="ORF">CLUMA_CG016008</name>
</gene>
<dbReference type="AlphaFoldDB" id="A0A1J1IW45"/>
<proteinExistence type="predicted"/>
<accession>A0A1J1IW45</accession>
<feature type="compositionally biased region" description="Polar residues" evidence="1">
    <location>
        <begin position="350"/>
        <end position="361"/>
    </location>
</feature>
<feature type="transmembrane region" description="Helical" evidence="2">
    <location>
        <begin position="172"/>
        <end position="193"/>
    </location>
</feature>
<organism evidence="3 4">
    <name type="scientific">Clunio marinus</name>
    <dbReference type="NCBI Taxonomy" id="568069"/>
    <lineage>
        <taxon>Eukaryota</taxon>
        <taxon>Metazoa</taxon>
        <taxon>Ecdysozoa</taxon>
        <taxon>Arthropoda</taxon>
        <taxon>Hexapoda</taxon>
        <taxon>Insecta</taxon>
        <taxon>Pterygota</taxon>
        <taxon>Neoptera</taxon>
        <taxon>Endopterygota</taxon>
        <taxon>Diptera</taxon>
        <taxon>Nematocera</taxon>
        <taxon>Chironomoidea</taxon>
        <taxon>Chironomidae</taxon>
        <taxon>Clunio</taxon>
    </lineage>
</organism>
<name>A0A1J1IW45_9DIPT</name>
<feature type="transmembrane region" description="Helical" evidence="2">
    <location>
        <begin position="913"/>
        <end position="932"/>
    </location>
</feature>
<sequence>MFFRRVFSKNQNNYNKEMFEETSSDHQSTPSPPLKAQKRRASIEEKQSRGLAVLQLTPLWEHIIRTNSMPRSVIISDVFEEFYERLHDPEWQVRQHALRVLVDVLIVMGQQADYHIQSLVHPLVDNLGHIAPAVRKGALDALRVYVAQTAMPETVMLDIMNYGMDRPVKDPFGGRMTVAVMLALPALILPILITPKRGYVVKAVMDALANKMVKITYQEIALKILLKIKDMVGPNEFNEYMPMNVKKDFDLLCKVYGLPKGPTFHDPNVDLHVPPAHDPTKPWASKFVPKKDIQGNIPSSHAPINNPESAKYFGGNYDATYPFERTRLSNTLGTPKRQKSPRAGSGGILRSSSDNSLTVDFNGNSSGSESGGSCVSLRTQNNTAANGQTICHETVTSCNGGGGGNTNIVNGKIIMETEIKITPETAVTMRILEQNPSTNTDESDDENGSKRIITDFSAPYPVTPMRPKCVEENNHVRFSSENSLSKNGRRVRFGGEIVKMRTPDSDAIDHSDENDPTSALKLPIKLQNDSDNSSISSDNSGTNEYIKQANVGFINEPLSLNTFRTNIDNLKEKKFEDSRRKPSIISNELSQPKPNSRPNSSFSRQDSSSSFTRIDPIPSRPGSSLGMRPTSSTSRPISAKPVKENFTNSNVIHSPTKNFNQSEPKGGSSSSSTTDYSQELTIGIPDVETVLPAHFTPPNIMIKKTTEQSYINQIRPATSPMVSPRIVTIPPTSSSSYSSKNNSPIKSAPSTPNIHSPARRNRPISPERTILRRSVSSLSPRAVHREVTMLHNLQRSPMISPSRSRRASVCSLEDGKSSRIEEATQTFNGNVSYNQMSSDMIQSSNNYNEINRNEINFGAKVGGGGVNSLETTPTSSKESPNIKNQQYKSWEELEIVDYFVIKDLKSGVSSGQLLTVFNALSIFVFATFFYFIDFPACS</sequence>
<keyword evidence="2" id="KW-1133">Transmembrane helix</keyword>
<dbReference type="Proteomes" id="UP000183832">
    <property type="component" value="Unassembled WGS sequence"/>
</dbReference>
<feature type="compositionally biased region" description="Polar residues" evidence="1">
    <location>
        <begin position="645"/>
        <end position="663"/>
    </location>
</feature>
<dbReference type="InterPro" id="IPR011989">
    <property type="entry name" value="ARM-like"/>
</dbReference>
<evidence type="ECO:0000256" key="2">
    <source>
        <dbReference type="SAM" id="Phobius"/>
    </source>
</evidence>
<dbReference type="EMBL" id="CVRI01000058">
    <property type="protein sequence ID" value="CRL02761.1"/>
    <property type="molecule type" value="Genomic_DNA"/>
</dbReference>
<dbReference type="InterPro" id="IPR016024">
    <property type="entry name" value="ARM-type_fold"/>
</dbReference>
<feature type="region of interest" description="Disordered" evidence="1">
    <location>
        <begin position="328"/>
        <end position="374"/>
    </location>
</feature>
<keyword evidence="2" id="KW-0812">Transmembrane</keyword>
<feature type="region of interest" description="Disordered" evidence="1">
    <location>
        <begin position="723"/>
        <end position="762"/>
    </location>
</feature>
<feature type="region of interest" description="Disordered" evidence="1">
    <location>
        <begin position="574"/>
        <end position="677"/>
    </location>
</feature>